<evidence type="ECO:0008006" key="4">
    <source>
        <dbReference type="Google" id="ProtNLM"/>
    </source>
</evidence>
<dbReference type="EMBL" id="FMZL01000026">
    <property type="protein sequence ID" value="SDC59639.1"/>
    <property type="molecule type" value="Genomic_DNA"/>
</dbReference>
<reference evidence="3" key="2">
    <citation type="submission" date="2016-10" db="EMBL/GenBank/DDBJ databases">
        <authorList>
            <person name="Varghese N."/>
            <person name="Submissions S."/>
        </authorList>
    </citation>
    <scope>NUCLEOTIDE SEQUENCE [LARGE SCALE GENOMIC DNA]</scope>
    <source>
        <strain evidence="3">DSM 22619</strain>
    </source>
</reference>
<dbReference type="AlphaFoldDB" id="A0A1G6MVS3"/>
<name>A0A1G6MVS3_9ACTN</name>
<evidence type="ECO:0000313" key="3">
    <source>
        <dbReference type="Proteomes" id="UP000198528"/>
    </source>
</evidence>
<gene>
    <name evidence="1" type="ORF">SAMN04487824_1261</name>
    <name evidence="2" type="ORF">SAMN04487824_1411</name>
</gene>
<evidence type="ECO:0000313" key="2">
    <source>
        <dbReference type="EMBL" id="SDC69047.1"/>
    </source>
</evidence>
<proteinExistence type="predicted"/>
<dbReference type="EMBL" id="FMZL01000041">
    <property type="protein sequence ID" value="SDC69047.1"/>
    <property type="molecule type" value="Genomic_DNA"/>
</dbReference>
<keyword evidence="3" id="KW-1185">Reference proteome</keyword>
<evidence type="ECO:0000313" key="1">
    <source>
        <dbReference type="EMBL" id="SDC59639.1"/>
    </source>
</evidence>
<dbReference type="Proteomes" id="UP000198528">
    <property type="component" value="Unassembled WGS sequence"/>
</dbReference>
<organism evidence="1 3">
    <name type="scientific">Parafannyhessea umbonata</name>
    <dbReference type="NCBI Taxonomy" id="604330"/>
    <lineage>
        <taxon>Bacteria</taxon>
        <taxon>Bacillati</taxon>
        <taxon>Actinomycetota</taxon>
        <taxon>Coriobacteriia</taxon>
        <taxon>Coriobacteriales</taxon>
        <taxon>Atopobiaceae</taxon>
        <taxon>Parafannyhessea</taxon>
    </lineage>
</organism>
<sequence length="45" mass="4727">MLYSTSIGLDVHARSISAAAFVFETGEVAQRTFGYDPSAAPTGSF</sequence>
<reference evidence="1" key="1">
    <citation type="submission" date="2016-10" db="EMBL/GenBank/DDBJ databases">
        <authorList>
            <person name="de Groot N.N."/>
        </authorList>
    </citation>
    <scope>NUCLEOTIDE SEQUENCE [LARGE SCALE GENOMIC DNA]</scope>
    <source>
        <strain evidence="1">DSM 22619</strain>
    </source>
</reference>
<accession>A0A1G6MVS3</accession>
<protein>
    <recommendedName>
        <fullName evidence="4">IS110 family transposase</fullName>
    </recommendedName>
</protein>
<dbReference type="RefSeq" id="WP_176763162.1">
    <property type="nucleotide sequence ID" value="NZ_FMZL01000026.1"/>
</dbReference>